<protein>
    <submittedName>
        <fullName evidence="2">MBF1-like transcription factor</fullName>
    </submittedName>
</protein>
<dbReference type="RefSeq" id="WP_114796337.1">
    <property type="nucleotide sequence ID" value="NZ_QQZY01000004.1"/>
</dbReference>
<reference evidence="3" key="2">
    <citation type="journal article" date="2019" name="MicrobiologyOpen">
        <title>High-quality draft genome sequence of Gaiella occulta isolated from a 150 meter deep mineral water borehole and comparison with the genome sequences of other deep-branching lineages of the phylum Actinobacteria.</title>
        <authorList>
            <person name="Severino R."/>
            <person name="Froufe H.J.C."/>
            <person name="Barroso C."/>
            <person name="Albuquerque L."/>
            <person name="Lobo-da-Cunha A."/>
            <person name="da Costa M.S."/>
            <person name="Egas C."/>
        </authorList>
    </citation>
    <scope>NUCLEOTIDE SEQUENCE [LARGE SCALE GENOMIC DNA]</scope>
    <source>
        <strain evidence="3">F2-233</strain>
    </source>
</reference>
<evidence type="ECO:0000259" key="1">
    <source>
        <dbReference type="PROSITE" id="PS50943"/>
    </source>
</evidence>
<dbReference type="InterPro" id="IPR010982">
    <property type="entry name" value="Lambda_DNA-bd_dom_sf"/>
</dbReference>
<reference evidence="2 3" key="1">
    <citation type="submission" date="2018-07" db="EMBL/GenBank/DDBJ databases">
        <title>High-quality-draft genome sequence of Gaiella occulta.</title>
        <authorList>
            <person name="Severino R."/>
            <person name="Froufe H.J.C."/>
            <person name="Rainey F.A."/>
            <person name="Barroso C."/>
            <person name="Albuquerque L."/>
            <person name="Lobo-Da-Cunha A."/>
            <person name="Da Costa M.S."/>
            <person name="Egas C."/>
        </authorList>
    </citation>
    <scope>NUCLEOTIDE SEQUENCE [LARGE SCALE GENOMIC DNA]</scope>
    <source>
        <strain evidence="2 3">F2-233</strain>
    </source>
</reference>
<proteinExistence type="predicted"/>
<dbReference type="SMART" id="SM00530">
    <property type="entry name" value="HTH_XRE"/>
    <property type="match status" value="1"/>
</dbReference>
<dbReference type="Proteomes" id="UP000254134">
    <property type="component" value="Unassembled WGS sequence"/>
</dbReference>
<dbReference type="AlphaFoldDB" id="A0A7M2YW77"/>
<dbReference type="CDD" id="cd00093">
    <property type="entry name" value="HTH_XRE"/>
    <property type="match status" value="1"/>
</dbReference>
<dbReference type="Pfam" id="PF13560">
    <property type="entry name" value="HTH_31"/>
    <property type="match status" value="1"/>
</dbReference>
<dbReference type="OrthoDB" id="70105at2"/>
<name>A0A7M2YW77_9ACTN</name>
<evidence type="ECO:0000313" key="2">
    <source>
        <dbReference type="EMBL" id="RDI74336.1"/>
    </source>
</evidence>
<accession>A0A7M2YW77</accession>
<keyword evidence="3" id="KW-1185">Reference proteome</keyword>
<dbReference type="SUPFAM" id="SSF47413">
    <property type="entry name" value="lambda repressor-like DNA-binding domains"/>
    <property type="match status" value="1"/>
</dbReference>
<gene>
    <name evidence="2" type="ORF">Gocc_1912</name>
</gene>
<dbReference type="GO" id="GO:0003677">
    <property type="term" value="F:DNA binding"/>
    <property type="evidence" value="ECO:0007669"/>
    <property type="project" value="InterPro"/>
</dbReference>
<dbReference type="InterPro" id="IPR011990">
    <property type="entry name" value="TPR-like_helical_dom_sf"/>
</dbReference>
<dbReference type="PROSITE" id="PS50943">
    <property type="entry name" value="HTH_CROC1"/>
    <property type="match status" value="1"/>
</dbReference>
<dbReference type="InterPro" id="IPR001387">
    <property type="entry name" value="Cro/C1-type_HTH"/>
</dbReference>
<organism evidence="2 3">
    <name type="scientific">Gaiella occulta</name>
    <dbReference type="NCBI Taxonomy" id="1002870"/>
    <lineage>
        <taxon>Bacteria</taxon>
        <taxon>Bacillati</taxon>
        <taxon>Actinomycetota</taxon>
        <taxon>Thermoleophilia</taxon>
        <taxon>Gaiellales</taxon>
        <taxon>Gaiellaceae</taxon>
        <taxon>Gaiella</taxon>
    </lineage>
</organism>
<sequence>MSYTGAITFKRARTPHYDDPVAVGRRLHEAREAAAMSQRELAFPGCSAAYISRIERGERIPSLQVMRELARRLGVSEALLAFGRDPIDSGVASRVRDVEAAEASGDAAARTRAYQALSRAASKAARAISS</sequence>
<feature type="domain" description="HTH cro/C1-type" evidence="1">
    <location>
        <begin position="27"/>
        <end position="80"/>
    </location>
</feature>
<comment type="caution">
    <text evidence="2">The sequence shown here is derived from an EMBL/GenBank/DDBJ whole genome shotgun (WGS) entry which is preliminary data.</text>
</comment>
<dbReference type="EMBL" id="QQZY01000004">
    <property type="protein sequence ID" value="RDI74336.1"/>
    <property type="molecule type" value="Genomic_DNA"/>
</dbReference>
<dbReference type="Gene3D" id="1.25.40.10">
    <property type="entry name" value="Tetratricopeptide repeat domain"/>
    <property type="match status" value="1"/>
</dbReference>
<evidence type="ECO:0000313" key="3">
    <source>
        <dbReference type="Proteomes" id="UP000254134"/>
    </source>
</evidence>